<keyword evidence="5" id="KW-0418">Kinase</keyword>
<reference evidence="8 9" key="1">
    <citation type="submission" date="2018-08" db="EMBL/GenBank/DDBJ databases">
        <title>The metabolism and importance of syntrophic acetate oxidation coupled to methane or sulfide production in haloalkaline environments.</title>
        <authorList>
            <person name="Timmers P.H.A."/>
            <person name="Vavourakis C.D."/>
            <person name="Sorokin D.Y."/>
            <person name="Sinninghe Damste J.S."/>
            <person name="Muyzer G."/>
            <person name="Stams A.J.M."/>
            <person name="Plugge C.M."/>
        </authorList>
    </citation>
    <scope>NUCLEOTIDE SEQUENCE [LARGE SCALE GENOMIC DNA]</scope>
    <source>
        <strain evidence="8">MSAO_Arc3</strain>
    </source>
</reference>
<dbReference type="InterPro" id="IPR052162">
    <property type="entry name" value="Sensor_kinase/Photoreceptor"/>
</dbReference>
<dbReference type="NCBIfam" id="TIGR00229">
    <property type="entry name" value="sensory_box"/>
    <property type="match status" value="3"/>
</dbReference>
<keyword evidence="3" id="KW-0597">Phosphoprotein</keyword>
<dbReference type="InterPro" id="IPR000014">
    <property type="entry name" value="PAS"/>
</dbReference>
<name>A0A3R7VRG8_9EURY</name>
<feature type="non-terminal residue" evidence="8">
    <location>
        <position position="1"/>
    </location>
</feature>
<dbReference type="Pfam" id="PF13426">
    <property type="entry name" value="PAS_9"/>
    <property type="match status" value="1"/>
</dbReference>
<dbReference type="EMBL" id="QZAB01000518">
    <property type="protein sequence ID" value="RQD81338.1"/>
    <property type="molecule type" value="Genomic_DNA"/>
</dbReference>
<evidence type="ECO:0000313" key="9">
    <source>
        <dbReference type="Proteomes" id="UP000284763"/>
    </source>
</evidence>
<dbReference type="PROSITE" id="PS50112">
    <property type="entry name" value="PAS"/>
    <property type="match status" value="1"/>
</dbReference>
<evidence type="ECO:0000259" key="7">
    <source>
        <dbReference type="PROSITE" id="PS50113"/>
    </source>
</evidence>
<dbReference type="EC" id="2.7.13.3" evidence="2"/>
<dbReference type="PANTHER" id="PTHR43304">
    <property type="entry name" value="PHYTOCHROME-LIKE PROTEIN CPH1"/>
    <property type="match status" value="1"/>
</dbReference>
<dbReference type="InterPro" id="IPR013655">
    <property type="entry name" value="PAS_fold_3"/>
</dbReference>
<gene>
    <name evidence="8" type="ORF">D5R95_08170</name>
</gene>
<dbReference type="AlphaFoldDB" id="A0A3R7VRG8"/>
<dbReference type="PANTHER" id="PTHR43304:SF1">
    <property type="entry name" value="PAC DOMAIN-CONTAINING PROTEIN"/>
    <property type="match status" value="1"/>
</dbReference>
<dbReference type="Pfam" id="PF08447">
    <property type="entry name" value="PAS_3"/>
    <property type="match status" value="1"/>
</dbReference>
<sequence length="486" mass="56084">KECEQLFGLEEGEFEGTFEAFLQRIHPDDRDMVIEANERITEEHQETPLTYQYRIIKKDGEIAWVKEIATVLIDDEGTPISVIGFLMNVDDLKKTQIELAENQEILNKFFSRALAGFFVILNDEPFEWNDNVDKDAVLEKAICTAKLVKVNEAFLNQYRANENDLLGLTPIELYEQDVQTLKHIGRELFDKGSYYTETYETRMDGTNLWVEGDYSCLYDEKGRIIGYIGVQSDITEKKRINEEILESKNVLQTIFQSIQDGMCIINPDMTIKKTNKYIEEMFQHNLPLVGKKCYHAFHNKTKPCDLCPTLRAFETNETCTQIVPYIDKNGDTGRRLELFSYPINDNDGNVINVIEFVRDVTDRMKLEQLERDQVLVQEIHHRVKNNLQVIASLLNMQSRVFVDENIKAAFRESQARIRSMSLAHEKLYAGDSVASIEVSDYISSLVNHITQMNRSLNVPVNLGFDVDELYLNMDTTIPLGLIINEI</sequence>
<dbReference type="SUPFAM" id="SSF55785">
    <property type="entry name" value="PYP-like sensor domain (PAS domain)"/>
    <property type="match status" value="3"/>
</dbReference>
<accession>A0A3R7VRG8</accession>
<dbReference type="InterPro" id="IPR013656">
    <property type="entry name" value="PAS_4"/>
</dbReference>
<evidence type="ECO:0000313" key="8">
    <source>
        <dbReference type="EMBL" id="RQD81338.1"/>
    </source>
</evidence>
<feature type="domain" description="PAC" evidence="7">
    <location>
        <begin position="49"/>
        <end position="101"/>
    </location>
</feature>
<dbReference type="InterPro" id="IPR000700">
    <property type="entry name" value="PAS-assoc_C"/>
</dbReference>
<dbReference type="Gene3D" id="3.30.450.20">
    <property type="entry name" value="PAS domain"/>
    <property type="match status" value="3"/>
</dbReference>
<evidence type="ECO:0000256" key="4">
    <source>
        <dbReference type="ARBA" id="ARBA00022679"/>
    </source>
</evidence>
<dbReference type="InterPro" id="IPR011495">
    <property type="entry name" value="Sig_transdc_His_kin_sub2_dim/P"/>
</dbReference>
<dbReference type="GO" id="GO:0004673">
    <property type="term" value="F:protein histidine kinase activity"/>
    <property type="evidence" value="ECO:0007669"/>
    <property type="project" value="UniProtKB-EC"/>
</dbReference>
<evidence type="ECO:0000256" key="5">
    <source>
        <dbReference type="ARBA" id="ARBA00022777"/>
    </source>
</evidence>
<dbReference type="SMART" id="SM00086">
    <property type="entry name" value="PAC"/>
    <property type="match status" value="3"/>
</dbReference>
<evidence type="ECO:0000256" key="3">
    <source>
        <dbReference type="ARBA" id="ARBA00022553"/>
    </source>
</evidence>
<feature type="domain" description="PAC" evidence="7">
    <location>
        <begin position="194"/>
        <end position="246"/>
    </location>
</feature>
<feature type="non-terminal residue" evidence="8">
    <location>
        <position position="486"/>
    </location>
</feature>
<evidence type="ECO:0000256" key="2">
    <source>
        <dbReference type="ARBA" id="ARBA00012438"/>
    </source>
</evidence>
<dbReference type="InterPro" id="IPR035965">
    <property type="entry name" value="PAS-like_dom_sf"/>
</dbReference>
<comment type="caution">
    <text evidence="8">The sequence shown here is derived from an EMBL/GenBank/DDBJ whole genome shotgun (WGS) entry which is preliminary data.</text>
</comment>
<organism evidence="8 9">
    <name type="scientific">Methanosalsum natronophilum</name>
    <dbReference type="NCBI Taxonomy" id="768733"/>
    <lineage>
        <taxon>Archaea</taxon>
        <taxon>Methanobacteriati</taxon>
        <taxon>Methanobacteriota</taxon>
        <taxon>Stenosarchaea group</taxon>
        <taxon>Methanomicrobia</taxon>
        <taxon>Methanosarcinales</taxon>
        <taxon>Methanosarcinaceae</taxon>
        <taxon>Methanosalsum</taxon>
    </lineage>
</organism>
<dbReference type="InterPro" id="IPR001610">
    <property type="entry name" value="PAC"/>
</dbReference>
<protein>
    <recommendedName>
        <fullName evidence="2">histidine kinase</fullName>
        <ecNumber evidence="2">2.7.13.3</ecNumber>
    </recommendedName>
</protein>
<dbReference type="Proteomes" id="UP000284763">
    <property type="component" value="Unassembled WGS sequence"/>
</dbReference>
<evidence type="ECO:0000259" key="6">
    <source>
        <dbReference type="PROSITE" id="PS50112"/>
    </source>
</evidence>
<dbReference type="PROSITE" id="PS50113">
    <property type="entry name" value="PAC"/>
    <property type="match status" value="3"/>
</dbReference>
<dbReference type="Pfam" id="PF07568">
    <property type="entry name" value="HisKA_2"/>
    <property type="match status" value="1"/>
</dbReference>
<dbReference type="Pfam" id="PF08448">
    <property type="entry name" value="PAS_4"/>
    <property type="match status" value="1"/>
</dbReference>
<feature type="domain" description="PAS" evidence="6">
    <location>
        <begin position="1"/>
        <end position="44"/>
    </location>
</feature>
<evidence type="ECO:0000256" key="1">
    <source>
        <dbReference type="ARBA" id="ARBA00000085"/>
    </source>
</evidence>
<dbReference type="CDD" id="cd00130">
    <property type="entry name" value="PAS"/>
    <property type="match status" value="3"/>
</dbReference>
<keyword evidence="4" id="KW-0808">Transferase</keyword>
<comment type="catalytic activity">
    <reaction evidence="1">
        <text>ATP + protein L-histidine = ADP + protein N-phospho-L-histidine.</text>
        <dbReference type="EC" id="2.7.13.3"/>
    </reaction>
</comment>
<feature type="domain" description="PAC" evidence="7">
    <location>
        <begin position="316"/>
        <end position="372"/>
    </location>
</feature>
<proteinExistence type="predicted"/>